<dbReference type="EMBL" id="JAESVB010000002">
    <property type="protein sequence ID" value="MCB8874519.1"/>
    <property type="molecule type" value="Genomic_DNA"/>
</dbReference>
<dbReference type="PANTHER" id="PTHR45825">
    <property type="entry name" value="GRANULE-BOUND STARCH SYNTHASE 1, CHLOROPLASTIC/AMYLOPLASTIC"/>
    <property type="match status" value="1"/>
</dbReference>
<comment type="pathway">
    <text evidence="3 8">Glycan biosynthesis; glycogen biosynthesis.</text>
</comment>
<gene>
    <name evidence="8 11" type="primary">glgA</name>
    <name evidence="11" type="ORF">ASILVAE211_04920</name>
</gene>
<dbReference type="EC" id="2.4.1.21" evidence="8"/>
<evidence type="ECO:0000256" key="5">
    <source>
        <dbReference type="ARBA" id="ARBA00022676"/>
    </source>
</evidence>
<evidence type="ECO:0000256" key="2">
    <source>
        <dbReference type="ARBA" id="ARBA00002764"/>
    </source>
</evidence>
<dbReference type="AlphaFoldDB" id="A0A963YPB9"/>
<protein>
    <recommendedName>
        <fullName evidence="8">Glycogen synthase</fullName>
        <ecNumber evidence="8">2.4.1.21</ecNumber>
    </recommendedName>
    <alternativeName>
        <fullName evidence="8">Starch [bacterial glycogen] synthase</fullName>
    </alternativeName>
</protein>
<dbReference type="InterPro" id="IPR011835">
    <property type="entry name" value="GS/SS"/>
</dbReference>
<feature type="domain" description="Glycosyl transferase family 1" evidence="9">
    <location>
        <begin position="294"/>
        <end position="417"/>
    </location>
</feature>
<evidence type="ECO:0000256" key="8">
    <source>
        <dbReference type="HAMAP-Rule" id="MF_00484"/>
    </source>
</evidence>
<dbReference type="NCBIfam" id="TIGR02095">
    <property type="entry name" value="glgA"/>
    <property type="match status" value="1"/>
</dbReference>
<dbReference type="InterPro" id="IPR013534">
    <property type="entry name" value="Starch_synth_cat_dom"/>
</dbReference>
<comment type="caution">
    <text evidence="11">The sequence shown here is derived from an EMBL/GenBank/DDBJ whole genome shotgun (WGS) entry which is preliminary data.</text>
</comment>
<dbReference type="SUPFAM" id="SSF53756">
    <property type="entry name" value="UDP-Glycosyltransferase/glycogen phosphorylase"/>
    <property type="match status" value="1"/>
</dbReference>
<comment type="similarity">
    <text evidence="4 8">Belongs to the glycosyltransferase 1 family. Bacterial/plant glycogen synthase subfamily.</text>
</comment>
<dbReference type="GO" id="GO:0005829">
    <property type="term" value="C:cytosol"/>
    <property type="evidence" value="ECO:0007669"/>
    <property type="project" value="TreeGrafter"/>
</dbReference>
<dbReference type="GO" id="GO:0004373">
    <property type="term" value="F:alpha-1,4-glucan glucosyltransferase (UDP-glucose donor) activity"/>
    <property type="evidence" value="ECO:0007669"/>
    <property type="project" value="InterPro"/>
</dbReference>
<dbReference type="GO" id="GO:0009011">
    <property type="term" value="F:alpha-1,4-glucan glucosyltransferase (ADP-glucose donor) activity"/>
    <property type="evidence" value="ECO:0007669"/>
    <property type="project" value="UniProtKB-UniRule"/>
</dbReference>
<evidence type="ECO:0000313" key="11">
    <source>
        <dbReference type="EMBL" id="MCB8874519.1"/>
    </source>
</evidence>
<dbReference type="RefSeq" id="WP_227320191.1">
    <property type="nucleotide sequence ID" value="NZ_JAESVB010000002.1"/>
</dbReference>
<evidence type="ECO:0000259" key="9">
    <source>
        <dbReference type="Pfam" id="PF00534"/>
    </source>
</evidence>
<dbReference type="Proteomes" id="UP000708298">
    <property type="component" value="Unassembled WGS sequence"/>
</dbReference>
<proteinExistence type="inferred from homology"/>
<dbReference type="Pfam" id="PF08323">
    <property type="entry name" value="Glyco_transf_5"/>
    <property type="match status" value="1"/>
</dbReference>
<evidence type="ECO:0000256" key="4">
    <source>
        <dbReference type="ARBA" id="ARBA00010281"/>
    </source>
</evidence>
<accession>A0A963YPB9</accession>
<sequence>MKNLEVLSVTSEFFPLIKTGGLADVAGALPAALAAEGVTVTTLLPGYPAVMKGLQDAEPAHDIADLFGGTARLWRGRCGQAKLIVIEAAHLFDRPGNPYLDSSGRDWPDNPQRFAALAHTAAAIGRGLMPGYQPDILHGHDWQAGLMPAYLHFSGDAADAGTTRPPSVMTVHNLAFQGLCDAGLLGALRLPTQAYSIHGVEYFGRISFLKAGLRLANNITTVSPTYAREICTPEDGMGLDGLLRSRGTALSGILNGIDTDVWNPATDAALPQRFAQATLSQRASNKAALCARFGLEPDRLLFGVVSRLTAQKGLDLLPESLPTLRALGAAIVILGAGAPELERAYAQAARPGEMGLFIGYDEALAHLIYAGADALLIPSRFEPCGLTQLCAMRYGCLPVVTRVGGLADTVIDANEAALSAGVATGFQMEHADSRSLDLALRRVAAVWGDRPAWDAMQRNALAAEVGWTRSAARYADLYRGLVV</sequence>
<name>A0A963YPB9_9PROT</name>
<keyword evidence="6 8" id="KW-0808">Transferase</keyword>
<evidence type="ECO:0000256" key="7">
    <source>
        <dbReference type="ARBA" id="ARBA00023056"/>
    </source>
</evidence>
<dbReference type="Pfam" id="PF00534">
    <property type="entry name" value="Glycos_transf_1"/>
    <property type="match status" value="1"/>
</dbReference>
<keyword evidence="7 8" id="KW-0320">Glycogen biosynthesis</keyword>
<evidence type="ECO:0000259" key="10">
    <source>
        <dbReference type="Pfam" id="PF08323"/>
    </source>
</evidence>
<evidence type="ECO:0000313" key="12">
    <source>
        <dbReference type="Proteomes" id="UP000708298"/>
    </source>
</evidence>
<evidence type="ECO:0000256" key="3">
    <source>
        <dbReference type="ARBA" id="ARBA00004964"/>
    </source>
</evidence>
<reference evidence="11" key="2">
    <citation type="submission" date="2021-01" db="EMBL/GenBank/DDBJ databases">
        <authorList>
            <person name="Mieszkin S."/>
            <person name="Pouder E."/>
            <person name="Alain K."/>
        </authorList>
    </citation>
    <scope>NUCLEOTIDE SEQUENCE</scope>
    <source>
        <strain evidence="11">HW T2.11</strain>
    </source>
</reference>
<keyword evidence="5 8" id="KW-0328">Glycosyltransferase</keyword>
<evidence type="ECO:0000256" key="6">
    <source>
        <dbReference type="ARBA" id="ARBA00022679"/>
    </source>
</evidence>
<comment type="function">
    <text evidence="2 8">Synthesizes alpha-1,4-glucan chains using ADP-glucose.</text>
</comment>
<dbReference type="NCBIfam" id="NF001899">
    <property type="entry name" value="PRK00654.1-2"/>
    <property type="match status" value="1"/>
</dbReference>
<reference evidence="11" key="1">
    <citation type="journal article" date="2021" name="Microorganisms">
        <title>Acidisoma silvae sp. nov. and Acidisomacellulosilytica sp. nov., Two Acidophilic Bacteria Isolated from Decaying Wood, Hydrolyzing Cellulose and Producing Poly-3-hydroxybutyrate.</title>
        <authorList>
            <person name="Mieszkin S."/>
            <person name="Pouder E."/>
            <person name="Uroz S."/>
            <person name="Simon-Colin C."/>
            <person name="Alain K."/>
        </authorList>
    </citation>
    <scope>NUCLEOTIDE SEQUENCE</scope>
    <source>
        <strain evidence="11">HW T2.11</strain>
    </source>
</reference>
<dbReference type="CDD" id="cd03791">
    <property type="entry name" value="GT5_Glycogen_synthase_DULL1-like"/>
    <property type="match status" value="1"/>
</dbReference>
<dbReference type="PANTHER" id="PTHR45825:SF11">
    <property type="entry name" value="ALPHA AMYLASE DOMAIN-CONTAINING PROTEIN"/>
    <property type="match status" value="1"/>
</dbReference>
<dbReference type="Gene3D" id="3.40.50.2000">
    <property type="entry name" value="Glycogen Phosphorylase B"/>
    <property type="match status" value="2"/>
</dbReference>
<dbReference type="InterPro" id="IPR001296">
    <property type="entry name" value="Glyco_trans_1"/>
</dbReference>
<dbReference type="HAMAP" id="MF_00484">
    <property type="entry name" value="Glycogen_synth"/>
    <property type="match status" value="1"/>
</dbReference>
<feature type="domain" description="Starch synthase catalytic" evidence="10">
    <location>
        <begin position="6"/>
        <end position="244"/>
    </location>
</feature>
<comment type="catalytic activity">
    <reaction evidence="1 8">
        <text>[(1-&gt;4)-alpha-D-glucosyl](n) + ADP-alpha-D-glucose = [(1-&gt;4)-alpha-D-glucosyl](n+1) + ADP + H(+)</text>
        <dbReference type="Rhea" id="RHEA:18189"/>
        <dbReference type="Rhea" id="RHEA-COMP:9584"/>
        <dbReference type="Rhea" id="RHEA-COMP:9587"/>
        <dbReference type="ChEBI" id="CHEBI:15378"/>
        <dbReference type="ChEBI" id="CHEBI:15444"/>
        <dbReference type="ChEBI" id="CHEBI:57498"/>
        <dbReference type="ChEBI" id="CHEBI:456216"/>
        <dbReference type="EC" id="2.4.1.21"/>
    </reaction>
</comment>
<feature type="binding site" evidence="8">
    <location>
        <position position="18"/>
    </location>
    <ligand>
        <name>ADP-alpha-D-glucose</name>
        <dbReference type="ChEBI" id="CHEBI:57498"/>
    </ligand>
</feature>
<organism evidence="11 12">
    <name type="scientific">Acidisoma silvae</name>
    <dbReference type="NCBI Taxonomy" id="2802396"/>
    <lineage>
        <taxon>Bacteria</taxon>
        <taxon>Pseudomonadati</taxon>
        <taxon>Pseudomonadota</taxon>
        <taxon>Alphaproteobacteria</taxon>
        <taxon>Acetobacterales</taxon>
        <taxon>Acidocellaceae</taxon>
        <taxon>Acidisoma</taxon>
    </lineage>
</organism>
<dbReference type="GO" id="GO:0005978">
    <property type="term" value="P:glycogen biosynthetic process"/>
    <property type="evidence" value="ECO:0007669"/>
    <property type="project" value="UniProtKB-UniRule"/>
</dbReference>
<keyword evidence="12" id="KW-1185">Reference proteome</keyword>
<evidence type="ECO:0000256" key="1">
    <source>
        <dbReference type="ARBA" id="ARBA00001478"/>
    </source>
</evidence>